<dbReference type="EC" id="2.4.2.44" evidence="3"/>
<feature type="site" description="Important for substrate specificity" evidence="3">
    <location>
        <position position="208"/>
    </location>
</feature>
<dbReference type="EMBL" id="LGFT01000004">
    <property type="protein sequence ID" value="KUK45337.1"/>
    <property type="molecule type" value="Genomic_DNA"/>
</dbReference>
<comment type="caution">
    <text evidence="5">The sequence shown here is derived from an EMBL/GenBank/DDBJ whole genome shotgun (WGS) entry which is preliminary data.</text>
</comment>
<dbReference type="GO" id="GO:0006166">
    <property type="term" value="P:purine ribonucleoside salvage"/>
    <property type="evidence" value="ECO:0007669"/>
    <property type="project" value="UniProtKB-UniRule"/>
</dbReference>
<dbReference type="Proteomes" id="UP000053961">
    <property type="component" value="Unassembled WGS sequence"/>
</dbReference>
<dbReference type="SUPFAM" id="SSF53167">
    <property type="entry name" value="Purine and uridine phosphorylases"/>
    <property type="match status" value="1"/>
</dbReference>
<evidence type="ECO:0000259" key="4">
    <source>
        <dbReference type="Pfam" id="PF01048"/>
    </source>
</evidence>
<evidence type="ECO:0000313" key="7">
    <source>
        <dbReference type="Proteomes" id="UP000053961"/>
    </source>
</evidence>
<dbReference type="HAMAP" id="MF_01963">
    <property type="entry name" value="MTAP"/>
    <property type="match status" value="1"/>
</dbReference>
<feature type="binding site" evidence="3">
    <location>
        <begin position="46"/>
        <end position="47"/>
    </location>
    <ligand>
        <name>phosphate</name>
        <dbReference type="ChEBI" id="CHEBI:43474"/>
    </ligand>
</feature>
<name>A0A101FVR4_9EURY</name>
<dbReference type="Gene3D" id="3.40.50.1580">
    <property type="entry name" value="Nucleoside phosphorylase domain"/>
    <property type="match status" value="1"/>
</dbReference>
<dbReference type="InterPro" id="IPR035994">
    <property type="entry name" value="Nucleoside_phosphorylase_sf"/>
</dbReference>
<feature type="binding site" evidence="3">
    <location>
        <position position="173"/>
    </location>
    <ligand>
        <name>phosphate</name>
        <dbReference type="ChEBI" id="CHEBI:43474"/>
    </ligand>
</feature>
<dbReference type="GO" id="GO:0005829">
    <property type="term" value="C:cytosol"/>
    <property type="evidence" value="ECO:0007669"/>
    <property type="project" value="TreeGrafter"/>
</dbReference>
<evidence type="ECO:0000256" key="3">
    <source>
        <dbReference type="HAMAP-Rule" id="MF_01963"/>
    </source>
</evidence>
<sequence>MEKKIAVIGGTGIEIEGEALFIDTPYGSVMSRLTKLGDEEVLFIPRHGEGHIPPHRVNYRALLWAAKAWGALRVISTNTVGTMSWHQVGSFVVPADFVEFTKSRPSTFFEEEAVHVDLTNPYCPEVRRSLIEGANDAGALVATGIYVCTEGPHLESPATIGMLRSFGDVVGMTGYPEVVLARELELCYASICIVTNPAAGMRRDAMSAAEITGEMAKSARLLRDIVGAAISMMPEERRCQCDRALTEARL</sequence>
<feature type="domain" description="Nucleoside phosphorylase" evidence="4">
    <location>
        <begin position="4"/>
        <end position="230"/>
    </location>
</feature>
<dbReference type="AlphaFoldDB" id="A0A101FVR4"/>
<dbReference type="PANTHER" id="PTHR42679:SF2">
    <property type="entry name" value="S-METHYL-5'-THIOADENOSINE PHOSPHORYLASE"/>
    <property type="match status" value="1"/>
</dbReference>
<dbReference type="Proteomes" id="UP000057043">
    <property type="component" value="Unassembled WGS sequence"/>
</dbReference>
<comment type="miscellaneous">
    <text evidence="3">Although this enzyme belongs to the family of MTA phosphorylases based on sequence homology, it has been shown that conserved amino acid substitutions in the substrate binding pocket convert the substrate specificity of this enzyme from 6-aminopurines to 6-oxopurines.</text>
</comment>
<organism evidence="5 8">
    <name type="scientific">Methanothrix harundinacea</name>
    <dbReference type="NCBI Taxonomy" id="301375"/>
    <lineage>
        <taxon>Archaea</taxon>
        <taxon>Methanobacteriati</taxon>
        <taxon>Methanobacteriota</taxon>
        <taxon>Stenosarchaea group</taxon>
        <taxon>Methanomicrobia</taxon>
        <taxon>Methanotrichales</taxon>
        <taxon>Methanotrichaceae</taxon>
        <taxon>Methanothrix</taxon>
    </lineage>
</organism>
<keyword evidence="1 3" id="KW-0328">Glycosyltransferase</keyword>
<reference evidence="6" key="1">
    <citation type="journal article" date="2015" name="MBio">
        <title>Genome-resolved metagenomic analysis reveals roles for candidate phyla and other microbial community members in biogeochemical transformations in oil reservoirs.</title>
        <authorList>
            <person name="Hu P."/>
            <person name="Tom L."/>
            <person name="Singh A."/>
            <person name="Thomas B.C."/>
            <person name="Baker B.J."/>
            <person name="Piceno Y.M."/>
            <person name="Andersen G.L."/>
            <person name="Banfield J.F."/>
        </authorList>
    </citation>
    <scope>NUCLEOTIDE SEQUENCE [LARGE SCALE GENOMIC DNA]</scope>
    <source>
        <strain evidence="6">56_747</strain>
    </source>
</reference>
<evidence type="ECO:0000313" key="5">
    <source>
        <dbReference type="EMBL" id="KUK45337.1"/>
    </source>
</evidence>
<protein>
    <recommendedName>
        <fullName evidence="3">Probable S-methyl-5'-thioinosine phosphorylase</fullName>
        <ecNumber evidence="3">2.4.2.44</ecNumber>
    </recommendedName>
    <alternativeName>
        <fullName evidence="3">5'-methylthioinosine phosphorylase</fullName>
        <shortName evidence="3">MTI phosphorylase</shortName>
        <shortName evidence="3">MTIP</shortName>
    </alternativeName>
</protein>
<dbReference type="PATRIC" id="fig|301375.6.peg.1168"/>
<evidence type="ECO:0000313" key="8">
    <source>
        <dbReference type="Proteomes" id="UP000057043"/>
    </source>
</evidence>
<dbReference type="GO" id="GO:0019509">
    <property type="term" value="P:L-methionine salvage from methylthioadenosine"/>
    <property type="evidence" value="ECO:0007669"/>
    <property type="project" value="TreeGrafter"/>
</dbReference>
<evidence type="ECO:0000256" key="1">
    <source>
        <dbReference type="ARBA" id="ARBA00022676"/>
    </source>
</evidence>
<comment type="similarity">
    <text evidence="3">Belongs to the PNP/MTAP phosphorylase family. MTAP subfamily.</text>
</comment>
<accession>A0A101FVR4</accession>
<comment type="function">
    <text evidence="3">Catalyzes the reversible phosphorylation of S-methyl-5'-thioinosine (MTI) to hypoxanthine and 5-methylthioribose-1-phosphate. Involved in the breakdown of S-methyl-5'-thioadenosine (MTA), a major by-product of polyamine biosynthesis. Catabolism of (MTA) occurs via deamination to MTI and phosphorolysis to hypoxanthine.</text>
</comment>
<dbReference type="UniPathway" id="UPA00606"/>
<comment type="subunit">
    <text evidence="3">Homotrimer.</text>
</comment>
<dbReference type="InterPro" id="IPR000845">
    <property type="entry name" value="Nucleoside_phosphorylase_d"/>
</dbReference>
<proteinExistence type="inferred from homology"/>
<dbReference type="PANTHER" id="PTHR42679">
    <property type="entry name" value="S-METHYL-5'-THIOADENOSINE PHOSPHORYLASE"/>
    <property type="match status" value="1"/>
</dbReference>
<dbReference type="InterPro" id="IPR010044">
    <property type="entry name" value="MTAP"/>
</dbReference>
<keyword evidence="2 3" id="KW-0808">Transferase</keyword>
<comment type="catalytic activity">
    <reaction evidence="3">
        <text>S-methyl-5'-thioinosine + phosphate = 5-(methylsulfanyl)-alpha-D-ribose 1-phosphate + hypoxanthine</text>
        <dbReference type="Rhea" id="RHEA:30643"/>
        <dbReference type="ChEBI" id="CHEBI:17368"/>
        <dbReference type="ChEBI" id="CHEBI:43474"/>
        <dbReference type="ChEBI" id="CHEBI:48595"/>
        <dbReference type="ChEBI" id="CHEBI:58533"/>
        <dbReference type="EC" id="2.4.2.44"/>
    </reaction>
</comment>
<comment type="caution">
    <text evidence="3">Lacks conserved residue(s) required for the propagation of feature annotation.</text>
</comment>
<evidence type="ECO:0000256" key="2">
    <source>
        <dbReference type="ARBA" id="ARBA00022679"/>
    </source>
</evidence>
<gene>
    <name evidence="5" type="ORF">XD72_0240</name>
    <name evidence="6" type="ORF">XE07_0157</name>
</gene>
<dbReference type="CDD" id="cd09010">
    <property type="entry name" value="MTAP_SsMTAPII_like_MTIP"/>
    <property type="match status" value="1"/>
</dbReference>
<feature type="binding site" evidence="3">
    <location>
        <position position="172"/>
    </location>
    <ligand>
        <name>substrate</name>
    </ligand>
</feature>
<dbReference type="GO" id="GO:0017061">
    <property type="term" value="F:S-methyl-5-thioadenosine phosphorylase activity"/>
    <property type="evidence" value="ECO:0007669"/>
    <property type="project" value="InterPro"/>
</dbReference>
<feature type="binding site" evidence="3">
    <location>
        <position position="11"/>
    </location>
    <ligand>
        <name>phosphate</name>
        <dbReference type="ChEBI" id="CHEBI:43474"/>
    </ligand>
</feature>
<keyword evidence="3" id="KW-0660">Purine salvage</keyword>
<feature type="site" description="Important for substrate specificity" evidence="3">
    <location>
        <position position="155"/>
    </location>
</feature>
<dbReference type="Pfam" id="PF01048">
    <property type="entry name" value="PNP_UDP_1"/>
    <property type="match status" value="1"/>
</dbReference>
<reference evidence="7 8" key="2">
    <citation type="journal article" date="2015" name="MBio">
        <title>Genome-Resolved Metagenomic Analysis Reveals Roles for Candidate Phyla and Other Microbial Community Members in Biogeochemical Transformations in Oil Reservoirs.</title>
        <authorList>
            <person name="Hu P."/>
            <person name="Tom L."/>
            <person name="Singh A."/>
            <person name="Thomas B.C."/>
            <person name="Baker B.J."/>
            <person name="Piceno Y.M."/>
            <person name="Andersen G.L."/>
            <person name="Banfield J.F."/>
        </authorList>
    </citation>
    <scope>NUCLEOTIDE SEQUENCE [LARGE SCALE GENOMIC DNA]</scope>
    <source>
        <strain evidence="5">57_489</strain>
    </source>
</reference>
<comment type="pathway">
    <text evidence="3">Purine metabolism; purine nucleoside salvage.</text>
</comment>
<evidence type="ECO:0000313" key="6">
    <source>
        <dbReference type="EMBL" id="KUK97743.1"/>
    </source>
</evidence>
<feature type="binding site" evidence="3">
    <location>
        <begin position="196"/>
        <end position="198"/>
    </location>
    <ligand>
        <name>substrate</name>
    </ligand>
</feature>
<dbReference type="EMBL" id="LGHB01000001">
    <property type="protein sequence ID" value="KUK97743.1"/>
    <property type="molecule type" value="Genomic_DNA"/>
</dbReference>